<gene>
    <name evidence="2" type="ORF">A1OE_1128</name>
</gene>
<evidence type="ECO:0000256" key="1">
    <source>
        <dbReference type="SAM" id="Phobius"/>
    </source>
</evidence>
<proteinExistence type="predicted"/>
<sequence length="40" mass="4532">MCFSALAANILFNISLVLIRLIFVQSIVVIFIISIKKCYL</sequence>
<dbReference type="EMBL" id="CP003539">
    <property type="protein sequence ID" value="AFX99306.1"/>
    <property type="molecule type" value="Genomic_DNA"/>
</dbReference>
<keyword evidence="1" id="KW-0812">Transmembrane</keyword>
<evidence type="ECO:0000313" key="3">
    <source>
        <dbReference type="Proteomes" id="UP000010077"/>
    </source>
</evidence>
<dbReference type="HOGENOM" id="CLU_3286562_0_0_5"/>
<dbReference type="KEGG" id="thal:A1OE_1128"/>
<keyword evidence="3" id="KW-1185">Reference proteome</keyword>
<keyword evidence="1" id="KW-1133">Transmembrane helix</keyword>
<dbReference type="Proteomes" id="UP000010077">
    <property type="component" value="Chromosome"/>
</dbReference>
<name>K7ZD89_9PROT</name>
<feature type="transmembrane region" description="Helical" evidence="1">
    <location>
        <begin position="6"/>
        <end position="33"/>
    </location>
</feature>
<protein>
    <submittedName>
        <fullName evidence="2">Uncharacterized protein</fullName>
    </submittedName>
</protein>
<keyword evidence="1" id="KW-0472">Membrane</keyword>
<evidence type="ECO:0000313" key="2">
    <source>
        <dbReference type="EMBL" id="AFX99306.1"/>
    </source>
</evidence>
<reference evidence="2 3" key="1">
    <citation type="journal article" date="2012" name="Proc. Natl. Acad. Sci. U.S.A.">
        <title>Genome streamlining and chemical defense in a coral reef symbiosis.</title>
        <authorList>
            <person name="Kwan J.C."/>
            <person name="Donia M.S."/>
            <person name="Han A.W."/>
            <person name="Hirose E."/>
            <person name="Haygood M.G."/>
            <person name="Schmidt E.W."/>
        </authorList>
    </citation>
    <scope>NUCLEOTIDE SEQUENCE [LARGE SCALE GENOMIC DNA]</scope>
    <source>
        <strain evidence="2 3">L2</strain>
    </source>
</reference>
<organism evidence="2 3">
    <name type="scientific">Candidatus Endolissoclinum faulkneri L2</name>
    <dbReference type="NCBI Taxonomy" id="1193729"/>
    <lineage>
        <taxon>Bacteria</taxon>
        <taxon>Pseudomonadati</taxon>
        <taxon>Pseudomonadota</taxon>
        <taxon>Alphaproteobacteria</taxon>
        <taxon>Rhodospirillales</taxon>
        <taxon>Rhodospirillaceae</taxon>
        <taxon>Candidatus Endolissoclinum</taxon>
    </lineage>
</organism>
<accession>K7ZD89</accession>
<dbReference type="AlphaFoldDB" id="K7ZD89"/>